<gene>
    <name evidence="3" type="ORF">FWILDA_LOCUS8624</name>
</gene>
<dbReference type="PANTHER" id="PTHR46093:SF18">
    <property type="entry name" value="FIBRONECTIN TYPE-III DOMAIN-CONTAINING PROTEIN"/>
    <property type="match status" value="1"/>
</dbReference>
<keyword evidence="2" id="KW-0677">Repeat</keyword>
<dbReference type="AlphaFoldDB" id="A0A9W4SR26"/>
<organism evidence="3 4">
    <name type="scientific">Funneliformis geosporum</name>
    <dbReference type="NCBI Taxonomy" id="1117311"/>
    <lineage>
        <taxon>Eukaryota</taxon>
        <taxon>Fungi</taxon>
        <taxon>Fungi incertae sedis</taxon>
        <taxon>Mucoromycota</taxon>
        <taxon>Glomeromycotina</taxon>
        <taxon>Glomeromycetes</taxon>
        <taxon>Glomerales</taxon>
        <taxon>Glomeraceae</taxon>
        <taxon>Funneliformis</taxon>
    </lineage>
</organism>
<sequence length="206" mass="23224">MKSFKPSHRYMHTTTLVNNKLYILGGHQSINSTIDAGKEFFYLDVSISFNAQNLLWYDLTSINIIPTHAFATTVRGVNNDALIVYGGRNLTNAETMALIYVFDTQSNSWYIPSTTGVNYVKRRGLTAEMDDNGKVYLFGGWLIDGDYVNEMLILDTVNLTWRQGSSLDAPTPRINYGAVFLPNQNIIYLGGMMHTNENSPLNEVNY</sequence>
<dbReference type="SUPFAM" id="SSF117281">
    <property type="entry name" value="Kelch motif"/>
    <property type="match status" value="1"/>
</dbReference>
<evidence type="ECO:0000313" key="4">
    <source>
        <dbReference type="Proteomes" id="UP001153678"/>
    </source>
</evidence>
<evidence type="ECO:0000256" key="2">
    <source>
        <dbReference type="ARBA" id="ARBA00022737"/>
    </source>
</evidence>
<protein>
    <submittedName>
        <fullName evidence="3">17883_t:CDS:1</fullName>
    </submittedName>
</protein>
<keyword evidence="1" id="KW-0880">Kelch repeat</keyword>
<evidence type="ECO:0000313" key="3">
    <source>
        <dbReference type="EMBL" id="CAI2178515.1"/>
    </source>
</evidence>
<comment type="caution">
    <text evidence="3">The sequence shown here is derived from an EMBL/GenBank/DDBJ whole genome shotgun (WGS) entry which is preliminary data.</text>
</comment>
<dbReference type="PANTHER" id="PTHR46093">
    <property type="entry name" value="ACYL-COA-BINDING DOMAIN-CONTAINING PROTEIN 5"/>
    <property type="match status" value="1"/>
</dbReference>
<evidence type="ECO:0000256" key="1">
    <source>
        <dbReference type="ARBA" id="ARBA00022441"/>
    </source>
</evidence>
<dbReference type="OrthoDB" id="2307419at2759"/>
<dbReference type="Gene3D" id="2.120.10.80">
    <property type="entry name" value="Kelch-type beta propeller"/>
    <property type="match status" value="1"/>
</dbReference>
<keyword evidence="4" id="KW-1185">Reference proteome</keyword>
<dbReference type="EMBL" id="CAMKVN010001871">
    <property type="protein sequence ID" value="CAI2178515.1"/>
    <property type="molecule type" value="Genomic_DNA"/>
</dbReference>
<dbReference type="Pfam" id="PF24681">
    <property type="entry name" value="Kelch_KLHDC2_KLHL20_DRC7"/>
    <property type="match status" value="1"/>
</dbReference>
<proteinExistence type="predicted"/>
<dbReference type="Proteomes" id="UP001153678">
    <property type="component" value="Unassembled WGS sequence"/>
</dbReference>
<reference evidence="3" key="1">
    <citation type="submission" date="2022-08" db="EMBL/GenBank/DDBJ databases">
        <authorList>
            <person name="Kallberg Y."/>
            <person name="Tangrot J."/>
            <person name="Rosling A."/>
        </authorList>
    </citation>
    <scope>NUCLEOTIDE SEQUENCE</scope>
    <source>
        <strain evidence="3">Wild A</strain>
    </source>
</reference>
<name>A0A9W4SR26_9GLOM</name>
<dbReference type="InterPro" id="IPR015915">
    <property type="entry name" value="Kelch-typ_b-propeller"/>
</dbReference>
<accession>A0A9W4SR26</accession>